<feature type="region of interest" description="Disordered" evidence="1">
    <location>
        <begin position="36"/>
        <end position="55"/>
    </location>
</feature>
<dbReference type="AlphaFoldDB" id="A0A8S1PA91"/>
<gene>
    <name evidence="2" type="ORF">PPRIM_AZ9-3.1.T1110050</name>
</gene>
<dbReference type="EMBL" id="CAJJDM010000114">
    <property type="protein sequence ID" value="CAD8099955.1"/>
    <property type="molecule type" value="Genomic_DNA"/>
</dbReference>
<accession>A0A8S1PA91</accession>
<name>A0A8S1PA91_PARPR</name>
<evidence type="ECO:0000313" key="3">
    <source>
        <dbReference type="Proteomes" id="UP000688137"/>
    </source>
</evidence>
<comment type="caution">
    <text evidence="2">The sequence shown here is derived from an EMBL/GenBank/DDBJ whole genome shotgun (WGS) entry which is preliminary data.</text>
</comment>
<dbReference type="Proteomes" id="UP000688137">
    <property type="component" value="Unassembled WGS sequence"/>
</dbReference>
<organism evidence="2 3">
    <name type="scientific">Paramecium primaurelia</name>
    <dbReference type="NCBI Taxonomy" id="5886"/>
    <lineage>
        <taxon>Eukaryota</taxon>
        <taxon>Sar</taxon>
        <taxon>Alveolata</taxon>
        <taxon>Ciliophora</taxon>
        <taxon>Intramacronucleata</taxon>
        <taxon>Oligohymenophorea</taxon>
        <taxon>Peniculida</taxon>
        <taxon>Parameciidae</taxon>
        <taxon>Paramecium</taxon>
    </lineage>
</organism>
<evidence type="ECO:0000256" key="1">
    <source>
        <dbReference type="SAM" id="MobiDB-lite"/>
    </source>
</evidence>
<keyword evidence="3" id="KW-1185">Reference proteome</keyword>
<proteinExistence type="predicted"/>
<evidence type="ECO:0000313" key="2">
    <source>
        <dbReference type="EMBL" id="CAD8099955.1"/>
    </source>
</evidence>
<sequence length="55" mass="6623">MYLKVLIKNLENFKLKRNKLRLIMICKIEDRTENNIGRENSDSIRMRQGISEQNN</sequence>
<protein>
    <submittedName>
        <fullName evidence="2">Uncharacterized protein</fullName>
    </submittedName>
</protein>
<reference evidence="2" key="1">
    <citation type="submission" date="2021-01" db="EMBL/GenBank/DDBJ databases">
        <authorList>
            <consortium name="Genoscope - CEA"/>
            <person name="William W."/>
        </authorList>
    </citation>
    <scope>NUCLEOTIDE SEQUENCE</scope>
</reference>